<evidence type="ECO:0000259" key="10">
    <source>
        <dbReference type="Pfam" id="PF12849"/>
    </source>
</evidence>
<comment type="function">
    <text evidence="1">Part of the ABC transporter complex PstSACB involved in phosphate import.</text>
</comment>
<feature type="signal peptide" evidence="9">
    <location>
        <begin position="1"/>
        <end position="25"/>
    </location>
</feature>
<comment type="similarity">
    <text evidence="3">Belongs to the PstS family.</text>
</comment>
<accession>A0A9D2G5D2</accession>
<evidence type="ECO:0000256" key="1">
    <source>
        <dbReference type="ARBA" id="ARBA00002841"/>
    </source>
</evidence>
<keyword evidence="5" id="KW-0813">Transport</keyword>
<evidence type="ECO:0000313" key="11">
    <source>
        <dbReference type="EMBL" id="HIZ72445.1"/>
    </source>
</evidence>
<dbReference type="GO" id="GO:0005886">
    <property type="term" value="C:plasma membrane"/>
    <property type="evidence" value="ECO:0007669"/>
    <property type="project" value="UniProtKB-SubCell"/>
</dbReference>
<dbReference type="Proteomes" id="UP000824102">
    <property type="component" value="Unassembled WGS sequence"/>
</dbReference>
<keyword evidence="5" id="KW-0592">Phosphate transport</keyword>
<evidence type="ECO:0000256" key="8">
    <source>
        <dbReference type="ARBA" id="ARBA00023288"/>
    </source>
</evidence>
<evidence type="ECO:0000256" key="9">
    <source>
        <dbReference type="SAM" id="SignalP"/>
    </source>
</evidence>
<dbReference type="CDD" id="cd13653">
    <property type="entry name" value="PBP2_phosphate_like_1"/>
    <property type="match status" value="1"/>
</dbReference>
<keyword evidence="7" id="KW-0564">Palmitate</keyword>
<organism evidence="11 12">
    <name type="scientific">Candidatus Gallimonas intestinavium</name>
    <dbReference type="NCBI Taxonomy" id="2838603"/>
    <lineage>
        <taxon>Bacteria</taxon>
        <taxon>Bacillati</taxon>
        <taxon>Bacillota</taxon>
        <taxon>Clostridia</taxon>
        <taxon>Candidatus Gallimonas</taxon>
    </lineage>
</organism>
<name>A0A9D2G5D2_9FIRM</name>
<dbReference type="InterPro" id="IPR024370">
    <property type="entry name" value="PBP_domain"/>
</dbReference>
<reference evidence="11" key="2">
    <citation type="submission" date="2021-04" db="EMBL/GenBank/DDBJ databases">
        <authorList>
            <person name="Gilroy R."/>
        </authorList>
    </citation>
    <scope>NUCLEOTIDE SEQUENCE</scope>
    <source>
        <strain evidence="11">ChiW7-2402</strain>
    </source>
</reference>
<sequence length="292" mass="30399">MTKAMKKVTCLACVAVMGLGAAMFAACDDQGGNTPGGDTNREVEELYISGSSSVAPLMEKLASVYESFNPYVDITVQTSDSGTGVADAIAGKNDFGMASRAIKDSEIEQGVTSKQIAIDGVALVVNPDADLDDVTSDQVYQLYANGTAIGAITNAISREDGSGTRDAFDSLIKSAAGDELGDLLTFNACVTIQQSTGGVKEVIATAGTTNTIGYISMGSIDDTVKTVKFEGVEATAENVKNGSYTLSRPFNIVYKSEDDLSEAAKLFIDFIMSDAGQLIAENAGYISVSDSL</sequence>
<proteinExistence type="inferred from homology"/>
<comment type="caution">
    <text evidence="11">The sequence shown here is derived from an EMBL/GenBank/DDBJ whole genome shotgun (WGS) entry which is preliminary data.</text>
</comment>
<reference evidence="11" key="1">
    <citation type="journal article" date="2021" name="PeerJ">
        <title>Extensive microbial diversity within the chicken gut microbiome revealed by metagenomics and culture.</title>
        <authorList>
            <person name="Gilroy R."/>
            <person name="Ravi A."/>
            <person name="Getino M."/>
            <person name="Pursley I."/>
            <person name="Horton D.L."/>
            <person name="Alikhan N.F."/>
            <person name="Baker D."/>
            <person name="Gharbi K."/>
            <person name="Hall N."/>
            <person name="Watson M."/>
            <person name="Adriaenssens E.M."/>
            <person name="Foster-Nyarko E."/>
            <person name="Jarju S."/>
            <person name="Secka A."/>
            <person name="Antonio M."/>
            <person name="Oren A."/>
            <person name="Chaudhuri R.R."/>
            <person name="La Ragione R."/>
            <person name="Hildebrand F."/>
            <person name="Pallen M.J."/>
        </authorList>
    </citation>
    <scope>NUCLEOTIDE SEQUENCE</scope>
    <source>
        <strain evidence="11">ChiW7-2402</strain>
    </source>
</reference>
<evidence type="ECO:0000313" key="12">
    <source>
        <dbReference type="Proteomes" id="UP000824102"/>
    </source>
</evidence>
<dbReference type="Gene3D" id="3.40.190.10">
    <property type="entry name" value="Periplasmic binding protein-like II"/>
    <property type="match status" value="2"/>
</dbReference>
<dbReference type="SUPFAM" id="SSF53850">
    <property type="entry name" value="Periplasmic binding protein-like II"/>
    <property type="match status" value="1"/>
</dbReference>
<dbReference type="AlphaFoldDB" id="A0A9D2G5D2"/>
<protein>
    <submittedName>
        <fullName evidence="11">Phosphate ABC transporter substrate-binding protein</fullName>
    </submittedName>
</protein>
<dbReference type="EMBL" id="DXBB01000044">
    <property type="protein sequence ID" value="HIZ72445.1"/>
    <property type="molecule type" value="Genomic_DNA"/>
</dbReference>
<dbReference type="Pfam" id="PF12849">
    <property type="entry name" value="PBP_like_2"/>
    <property type="match status" value="1"/>
</dbReference>
<evidence type="ECO:0000256" key="2">
    <source>
        <dbReference type="ARBA" id="ARBA00004193"/>
    </source>
</evidence>
<comment type="subunit">
    <text evidence="4">The complex is composed of two ATP-binding proteins (PstB), two transmembrane proteins (PstC and PstA) and a solute-binding protein (PstS).</text>
</comment>
<dbReference type="PANTHER" id="PTHR30570">
    <property type="entry name" value="PERIPLASMIC PHOSPHATE BINDING COMPONENT OF PHOSPHATE ABC TRANSPORTER"/>
    <property type="match status" value="1"/>
</dbReference>
<evidence type="ECO:0000256" key="7">
    <source>
        <dbReference type="ARBA" id="ARBA00023139"/>
    </source>
</evidence>
<gene>
    <name evidence="11" type="ORF">H9964_02555</name>
</gene>
<keyword evidence="8" id="KW-0449">Lipoprotein</keyword>
<dbReference type="PROSITE" id="PS51257">
    <property type="entry name" value="PROKAR_LIPOPROTEIN"/>
    <property type="match status" value="1"/>
</dbReference>
<feature type="domain" description="PBP" evidence="10">
    <location>
        <begin position="41"/>
        <end position="274"/>
    </location>
</feature>
<dbReference type="PANTHER" id="PTHR30570:SF1">
    <property type="entry name" value="PHOSPHATE-BINDING PROTEIN PSTS"/>
    <property type="match status" value="1"/>
</dbReference>
<feature type="chain" id="PRO_5039513090" evidence="9">
    <location>
        <begin position="26"/>
        <end position="292"/>
    </location>
</feature>
<keyword evidence="6 9" id="KW-0732">Signal</keyword>
<evidence type="ECO:0000256" key="4">
    <source>
        <dbReference type="ARBA" id="ARBA00011529"/>
    </source>
</evidence>
<evidence type="ECO:0000256" key="5">
    <source>
        <dbReference type="ARBA" id="ARBA00022592"/>
    </source>
</evidence>
<dbReference type="GO" id="GO:0006817">
    <property type="term" value="P:phosphate ion transport"/>
    <property type="evidence" value="ECO:0007669"/>
    <property type="project" value="UniProtKB-KW"/>
</dbReference>
<comment type="subcellular location">
    <subcellularLocation>
        <location evidence="2">Cell membrane</location>
        <topology evidence="2">Lipid-anchor</topology>
    </subcellularLocation>
</comment>
<dbReference type="InterPro" id="IPR050811">
    <property type="entry name" value="Phosphate_ABC_transporter"/>
</dbReference>
<evidence type="ECO:0000256" key="6">
    <source>
        <dbReference type="ARBA" id="ARBA00022729"/>
    </source>
</evidence>
<evidence type="ECO:0000256" key="3">
    <source>
        <dbReference type="ARBA" id="ARBA00008725"/>
    </source>
</evidence>